<dbReference type="SUPFAM" id="SSF81383">
    <property type="entry name" value="F-box domain"/>
    <property type="match status" value="1"/>
</dbReference>
<keyword evidence="4" id="KW-1185">Reference proteome</keyword>
<dbReference type="CDD" id="cd09917">
    <property type="entry name" value="F-box_SF"/>
    <property type="match status" value="1"/>
</dbReference>
<gene>
    <name evidence="3" type="ORF">WHR41_04127</name>
</gene>
<comment type="caution">
    <text evidence="3">The sequence shown here is derived from an EMBL/GenBank/DDBJ whole genome shotgun (WGS) entry which is preliminary data.</text>
</comment>
<name>A0AB34KS47_9PEZI</name>
<accession>A0AB34KS47</accession>
<dbReference type="EMBL" id="JAAQHG020000012">
    <property type="protein sequence ID" value="KAL1586996.1"/>
    <property type="molecule type" value="Genomic_DNA"/>
</dbReference>
<dbReference type="RefSeq" id="XP_069230101.1">
    <property type="nucleotide sequence ID" value="XM_069372733.1"/>
</dbReference>
<dbReference type="AlphaFoldDB" id="A0AB34KS47"/>
<dbReference type="InterPro" id="IPR036047">
    <property type="entry name" value="F-box-like_dom_sf"/>
</dbReference>
<feature type="region of interest" description="Disordered" evidence="1">
    <location>
        <begin position="97"/>
        <end position="118"/>
    </location>
</feature>
<dbReference type="GeneID" id="96005571"/>
<evidence type="ECO:0000313" key="3">
    <source>
        <dbReference type="EMBL" id="KAL1586996.1"/>
    </source>
</evidence>
<evidence type="ECO:0000259" key="2">
    <source>
        <dbReference type="PROSITE" id="PS50181"/>
    </source>
</evidence>
<dbReference type="InterPro" id="IPR001810">
    <property type="entry name" value="F-box_dom"/>
</dbReference>
<evidence type="ECO:0000256" key="1">
    <source>
        <dbReference type="SAM" id="MobiDB-lite"/>
    </source>
</evidence>
<sequence>MSTTFLKHYLEIPSVEREDALKALVLTLDSADISVLRAAISAKYDPFAKLPVELIIRVFGFLDPYDVWSKRLVSRRWAAVLSSEDVMRSAVAHLKDHDPADSGLPENWSTSNPPTDELRHTQSLRLGRPFSSLYFEDEIANDEYYSHELPQFQLKGRFFAYLKGKHRESYRVVVRDLISGQTETLVGEAREKITALALTSEIIAFATYTGVIYVSDLNDLPNTRKAMRLPSARVRCLAGDKSVFACILYGNDEHTIVIHDAALKRTRSVAFASSNLPQGDKLAVPDCLIVDSAHESIHVLFLVNSRVDRVSSHCCARLGTQRLGFEGSVVKQQVGKEDQIWESPWLHKNWNRKTELFNRPFLGKVRPAGRKGVFQVCGGPAYYLYDTSTMAFTQVEFSELCEKPNLETRLGRPSIWKGHVQCRLQYTQS</sequence>
<dbReference type="PROSITE" id="PS50181">
    <property type="entry name" value="FBOX"/>
    <property type="match status" value="1"/>
</dbReference>
<dbReference type="Gene3D" id="1.20.1280.50">
    <property type="match status" value="1"/>
</dbReference>
<organism evidence="3 4">
    <name type="scientific">Cladosporium halotolerans</name>
    <dbReference type="NCBI Taxonomy" id="1052096"/>
    <lineage>
        <taxon>Eukaryota</taxon>
        <taxon>Fungi</taxon>
        <taxon>Dikarya</taxon>
        <taxon>Ascomycota</taxon>
        <taxon>Pezizomycotina</taxon>
        <taxon>Dothideomycetes</taxon>
        <taxon>Dothideomycetidae</taxon>
        <taxon>Cladosporiales</taxon>
        <taxon>Cladosporiaceae</taxon>
        <taxon>Cladosporium</taxon>
    </lineage>
</organism>
<feature type="domain" description="F-box" evidence="2">
    <location>
        <begin position="44"/>
        <end position="90"/>
    </location>
</feature>
<proteinExistence type="predicted"/>
<reference evidence="3 4" key="1">
    <citation type="journal article" date="2020" name="Microbiol. Resour. Announc.">
        <title>Draft Genome Sequence of a Cladosporium Species Isolated from the Mesophotic Ascidian Didemnum maculosum.</title>
        <authorList>
            <person name="Gioti A."/>
            <person name="Siaperas R."/>
            <person name="Nikolaivits E."/>
            <person name="Le Goff G."/>
            <person name="Ouazzani J."/>
            <person name="Kotoulas G."/>
            <person name="Topakas E."/>
        </authorList>
    </citation>
    <scope>NUCLEOTIDE SEQUENCE [LARGE SCALE GENOMIC DNA]</scope>
    <source>
        <strain evidence="3 4">TM138-S3</strain>
    </source>
</reference>
<protein>
    <recommendedName>
        <fullName evidence="2">F-box domain-containing protein</fullName>
    </recommendedName>
</protein>
<dbReference type="Proteomes" id="UP000803884">
    <property type="component" value="Unassembled WGS sequence"/>
</dbReference>
<dbReference type="Pfam" id="PF12937">
    <property type="entry name" value="F-box-like"/>
    <property type="match status" value="1"/>
</dbReference>
<evidence type="ECO:0000313" key="4">
    <source>
        <dbReference type="Proteomes" id="UP000803884"/>
    </source>
</evidence>